<comment type="caution">
    <text evidence="2">The sequence shown here is derived from an EMBL/GenBank/DDBJ whole genome shotgun (WGS) entry which is preliminary data.</text>
</comment>
<evidence type="ECO:0000313" key="2">
    <source>
        <dbReference type="EMBL" id="RZD17788.1"/>
    </source>
</evidence>
<name>A0A519BKI9_9DELT</name>
<dbReference type="Proteomes" id="UP000319296">
    <property type="component" value="Unassembled WGS sequence"/>
</dbReference>
<reference evidence="2 3" key="1">
    <citation type="journal article" date="2019" name="ISME J.">
        <title>Insights into ecological role of a new deltaproteobacterial order Candidatus Acidulodesulfobacterales by metagenomics and metatranscriptomics.</title>
        <authorList>
            <person name="Tan S."/>
            <person name="Liu J."/>
            <person name="Fang Y."/>
            <person name="Hedlund B.P."/>
            <person name="Lian Z.H."/>
            <person name="Huang L.Y."/>
            <person name="Li J.T."/>
            <person name="Huang L.N."/>
            <person name="Li W.J."/>
            <person name="Jiang H.C."/>
            <person name="Dong H.L."/>
            <person name="Shu W.S."/>
        </authorList>
    </citation>
    <scope>NUCLEOTIDE SEQUENCE [LARGE SCALE GENOMIC DNA]</scope>
    <source>
        <strain evidence="2">AP1</strain>
    </source>
</reference>
<gene>
    <name evidence="2" type="ORF">EVG15_09325</name>
</gene>
<sequence>MIIIHDFKIQLSKLYKERDKSSSKEEERELEEKIILQAIKNILSEYHKNLLSIHSNDEISIKVKIIKKSLDLRQKISKSVFLFTLDIISNNKNEQIILDFLLKSGLKARIATEKEKELYSYKNIENSVNFYNTDNSNNINNSINNNIGANNNTINNINNNDGISDFVREPLTALPLEKIEKQSIGLPSDSIKKQKKPTVIIIGMGPAGIFAAVELLKNGIHPVIIEKGKKVENRQIDVDAFFKSGIFNPYSNVVFGEGGAGTFSDGKLTTRKKDYYVGYCMNFLVKMGADKNILTESRPHIGSDVLIEILKNIRKYLIYKGAELLFEEELEDIFISNNINIINKSAYNPLAANLKLDCIKTSKKMIEADFLILAAGANNFKTYGMLLDKGLQMEQKPFAVGFRIEHKREFIDGILLKENKNKDTYDNITTSSGFEINKTLRNNNNADINNIAGNNFSNSHYDNPKLTGIYYNLSSKNYGGYSFCMCPGGVVICSSSEDGHLCVNGMSYSGRNLENSNSAIVASVMPGNLPKIYENKINNNNNKYNGPLGLLNFRQDLEKNSFIAGGGSFSAPFQYTSEYIDDIFKNYNFNKNFSKNSRSNNREHNLHMPSPSYKPAVKHYELFKLLPDFINIKLAGTLTEFDEKFPGFIGNSILTGIEAGTSSAVRILRNNDYQSVNVEGIYPCGEGSGYSGGIVTSAIDGVKCAISIAEKIKNKN</sequence>
<proteinExistence type="predicted"/>
<evidence type="ECO:0000313" key="3">
    <source>
        <dbReference type="Proteomes" id="UP000319296"/>
    </source>
</evidence>
<dbReference type="InterPro" id="IPR049516">
    <property type="entry name" value="FAD-depend_C"/>
</dbReference>
<protein>
    <recommendedName>
        <fullName evidence="1">FAD-dependent protein C-terminal domain-containing protein</fullName>
    </recommendedName>
</protein>
<dbReference type="PANTHER" id="PTHR42842">
    <property type="entry name" value="FAD/NAD(P)-BINDING OXIDOREDUCTASE"/>
    <property type="match status" value="1"/>
</dbReference>
<accession>A0A519BKI9</accession>
<organism evidence="2 3">
    <name type="scientific">Candidatus Acididesulfobacter diazotrophicus</name>
    <dbReference type="NCBI Taxonomy" id="2597226"/>
    <lineage>
        <taxon>Bacteria</taxon>
        <taxon>Deltaproteobacteria</taxon>
        <taxon>Candidatus Acidulodesulfobacterales</taxon>
        <taxon>Candidatus Acididesulfobacter</taxon>
    </lineage>
</organism>
<evidence type="ECO:0000259" key="1">
    <source>
        <dbReference type="Pfam" id="PF21688"/>
    </source>
</evidence>
<dbReference type="EMBL" id="SGBB01000022">
    <property type="protein sequence ID" value="RZD17788.1"/>
    <property type="molecule type" value="Genomic_DNA"/>
</dbReference>
<dbReference type="PANTHER" id="PTHR42842:SF3">
    <property type="entry name" value="FAD_NAD(P)-BINDING OXIDOREDUCTASE FAMILY PROTEIN"/>
    <property type="match status" value="1"/>
</dbReference>
<dbReference type="AlphaFoldDB" id="A0A519BKI9"/>
<dbReference type="Pfam" id="PF21688">
    <property type="entry name" value="FAD-depend_C"/>
    <property type="match status" value="1"/>
</dbReference>
<feature type="domain" description="FAD-dependent protein C-terminal" evidence="1">
    <location>
        <begin position="460"/>
        <end position="659"/>
    </location>
</feature>
<dbReference type="InterPro" id="IPR028348">
    <property type="entry name" value="FAD-binding_protein"/>
</dbReference>
<dbReference type="SUPFAM" id="SSF51905">
    <property type="entry name" value="FAD/NAD(P)-binding domain"/>
    <property type="match status" value="1"/>
</dbReference>
<dbReference type="InterPro" id="IPR036188">
    <property type="entry name" value="FAD/NAD-bd_sf"/>
</dbReference>
<dbReference type="Gene3D" id="3.50.50.60">
    <property type="entry name" value="FAD/NAD(P)-binding domain"/>
    <property type="match status" value="2"/>
</dbReference>